<sequence length="130" mass="14482">MIDTIKRHEVDSVLANQREMVATIRDVKAFVGEVHQRTAAILQNQGKPTAHVQSVGGSPYDFQQLSNELRDSLNSMKRDVGAMAQREGCPPPASCLSTTVFIVIIVIQLIILIGYSMYRDSKEAQAKKFY</sequence>
<evidence type="ECO:0000313" key="2">
    <source>
        <dbReference type="EMBL" id="KAG8234608.1"/>
    </source>
</evidence>
<dbReference type="Proteomes" id="UP000792457">
    <property type="component" value="Unassembled WGS sequence"/>
</dbReference>
<reference evidence="2" key="2">
    <citation type="submission" date="2017-10" db="EMBL/GenBank/DDBJ databases">
        <title>Ladona fulva Genome sequencing and assembly.</title>
        <authorList>
            <person name="Murali S."/>
            <person name="Richards S."/>
            <person name="Bandaranaike D."/>
            <person name="Bellair M."/>
            <person name="Blankenburg K."/>
            <person name="Chao H."/>
            <person name="Dinh H."/>
            <person name="Doddapaneni H."/>
            <person name="Dugan-Rocha S."/>
            <person name="Elkadiri S."/>
            <person name="Gnanaolivu R."/>
            <person name="Hernandez B."/>
            <person name="Skinner E."/>
            <person name="Javaid M."/>
            <person name="Lee S."/>
            <person name="Li M."/>
            <person name="Ming W."/>
            <person name="Munidasa M."/>
            <person name="Muniz J."/>
            <person name="Nguyen L."/>
            <person name="Hughes D."/>
            <person name="Osuji N."/>
            <person name="Pu L.-L."/>
            <person name="Puazo M."/>
            <person name="Qu C."/>
            <person name="Quiroz J."/>
            <person name="Raj R."/>
            <person name="Weissenberger G."/>
            <person name="Xin Y."/>
            <person name="Zou X."/>
            <person name="Han Y."/>
            <person name="Worley K."/>
            <person name="Muzny D."/>
            <person name="Gibbs R."/>
        </authorList>
    </citation>
    <scope>NUCLEOTIDE SEQUENCE</scope>
    <source>
        <strain evidence="2">Sampled in the wild</strain>
    </source>
</reference>
<evidence type="ECO:0000256" key="1">
    <source>
        <dbReference type="SAM" id="Phobius"/>
    </source>
</evidence>
<reference evidence="2" key="1">
    <citation type="submission" date="2013-04" db="EMBL/GenBank/DDBJ databases">
        <authorList>
            <person name="Qu J."/>
            <person name="Murali S.C."/>
            <person name="Bandaranaike D."/>
            <person name="Bellair M."/>
            <person name="Blankenburg K."/>
            <person name="Chao H."/>
            <person name="Dinh H."/>
            <person name="Doddapaneni H."/>
            <person name="Downs B."/>
            <person name="Dugan-Rocha S."/>
            <person name="Elkadiri S."/>
            <person name="Gnanaolivu R.D."/>
            <person name="Hernandez B."/>
            <person name="Javaid M."/>
            <person name="Jayaseelan J.C."/>
            <person name="Lee S."/>
            <person name="Li M."/>
            <person name="Ming W."/>
            <person name="Munidasa M."/>
            <person name="Muniz J."/>
            <person name="Nguyen L."/>
            <person name="Ongeri F."/>
            <person name="Osuji N."/>
            <person name="Pu L.-L."/>
            <person name="Puazo M."/>
            <person name="Qu C."/>
            <person name="Quiroz J."/>
            <person name="Raj R."/>
            <person name="Weissenberger G."/>
            <person name="Xin Y."/>
            <person name="Zou X."/>
            <person name="Han Y."/>
            <person name="Richards S."/>
            <person name="Worley K."/>
            <person name="Muzny D."/>
            <person name="Gibbs R."/>
        </authorList>
    </citation>
    <scope>NUCLEOTIDE SEQUENCE</scope>
    <source>
        <strain evidence="2">Sampled in the wild</strain>
    </source>
</reference>
<organism evidence="2 3">
    <name type="scientific">Ladona fulva</name>
    <name type="common">Scarce chaser dragonfly</name>
    <name type="synonym">Libellula fulva</name>
    <dbReference type="NCBI Taxonomy" id="123851"/>
    <lineage>
        <taxon>Eukaryota</taxon>
        <taxon>Metazoa</taxon>
        <taxon>Ecdysozoa</taxon>
        <taxon>Arthropoda</taxon>
        <taxon>Hexapoda</taxon>
        <taxon>Insecta</taxon>
        <taxon>Pterygota</taxon>
        <taxon>Palaeoptera</taxon>
        <taxon>Odonata</taxon>
        <taxon>Epiprocta</taxon>
        <taxon>Anisoptera</taxon>
        <taxon>Libelluloidea</taxon>
        <taxon>Libellulidae</taxon>
        <taxon>Ladona</taxon>
    </lineage>
</organism>
<dbReference type="AlphaFoldDB" id="A0A8K0KHU7"/>
<keyword evidence="3" id="KW-1185">Reference proteome</keyword>
<dbReference type="EMBL" id="KZ308831">
    <property type="protein sequence ID" value="KAG8234608.1"/>
    <property type="molecule type" value="Genomic_DNA"/>
</dbReference>
<protein>
    <submittedName>
        <fullName evidence="2">Uncharacterized protein</fullName>
    </submittedName>
</protein>
<dbReference type="OrthoDB" id="10265193at2759"/>
<feature type="transmembrane region" description="Helical" evidence="1">
    <location>
        <begin position="96"/>
        <end position="118"/>
    </location>
</feature>
<name>A0A8K0KHU7_LADFU</name>
<comment type="caution">
    <text evidence="2">The sequence shown here is derived from an EMBL/GenBank/DDBJ whole genome shotgun (WGS) entry which is preliminary data.</text>
</comment>
<accession>A0A8K0KHU7</accession>
<keyword evidence="1" id="KW-0472">Membrane</keyword>
<keyword evidence="1" id="KW-1133">Transmembrane helix</keyword>
<keyword evidence="1" id="KW-0812">Transmembrane</keyword>
<proteinExistence type="predicted"/>
<evidence type="ECO:0000313" key="3">
    <source>
        <dbReference type="Proteomes" id="UP000792457"/>
    </source>
</evidence>
<gene>
    <name evidence="2" type="ORF">J437_LFUL017724</name>
</gene>